<comment type="caution">
    <text evidence="5">The sequence shown here is derived from an EMBL/GenBank/DDBJ whole genome shotgun (WGS) entry which is preliminary data.</text>
</comment>
<dbReference type="STRING" id="1618436.UV59_C0004G0025"/>
<sequence>MKISFVIPFHNEEKNAKSMIERVTEYAATQKWNFEIIPVNDRSQDGTKNVLDEEAKKYKFVHPIHRLPDHKETGNTMGRALLEGSKKASGDMIIWTMGDCSDDVNTYGLIVEKINAGFDLVFASRYMIGGTWGSLDPTKAFLSSRGTMLARFLFKVPVHDITNAFRGFRKELLKTIKLESGGFAISPEFAIKTHLADFKLGEVPTVYHDRIEGVSNFKLWRMTIEYLLIFLKLFIQKVTSIK</sequence>
<evidence type="ECO:0000256" key="2">
    <source>
        <dbReference type="ARBA" id="ARBA00022676"/>
    </source>
</evidence>
<accession>A0A0G1CK68</accession>
<gene>
    <name evidence="5" type="ORF">UV59_C0004G0025</name>
</gene>
<dbReference type="AlphaFoldDB" id="A0A0G1CK68"/>
<keyword evidence="2" id="KW-0328">Glycosyltransferase</keyword>
<dbReference type="InterPro" id="IPR039528">
    <property type="entry name" value="DPM1-like"/>
</dbReference>
<organism evidence="5 6">
    <name type="scientific">Candidatus Gottesmanbacteria bacterium GW2011_GWA1_43_11</name>
    <dbReference type="NCBI Taxonomy" id="1618436"/>
    <lineage>
        <taxon>Bacteria</taxon>
        <taxon>Candidatus Gottesmaniibacteriota</taxon>
    </lineage>
</organism>
<protein>
    <submittedName>
        <fullName evidence="5">Glycosyl transferase, family 2</fullName>
    </submittedName>
</protein>
<proteinExistence type="inferred from homology"/>
<name>A0A0G1CK68_9BACT</name>
<comment type="similarity">
    <text evidence="1">Belongs to the glycosyltransferase 2 family.</text>
</comment>
<keyword evidence="3 5" id="KW-0808">Transferase</keyword>
<dbReference type="SUPFAM" id="SSF53448">
    <property type="entry name" value="Nucleotide-diphospho-sugar transferases"/>
    <property type="match status" value="1"/>
</dbReference>
<dbReference type="PANTHER" id="PTHR43398">
    <property type="entry name" value="DOLICHOL-PHOSPHATE MANNOSYLTRANSFERASE SUBUNIT 1"/>
    <property type="match status" value="1"/>
</dbReference>
<evidence type="ECO:0000256" key="1">
    <source>
        <dbReference type="ARBA" id="ARBA00006739"/>
    </source>
</evidence>
<dbReference type="GO" id="GO:0004582">
    <property type="term" value="F:dolichyl-phosphate beta-D-mannosyltransferase activity"/>
    <property type="evidence" value="ECO:0007669"/>
    <property type="project" value="InterPro"/>
</dbReference>
<evidence type="ECO:0000256" key="3">
    <source>
        <dbReference type="ARBA" id="ARBA00022679"/>
    </source>
</evidence>
<dbReference type="InterPro" id="IPR001173">
    <property type="entry name" value="Glyco_trans_2-like"/>
</dbReference>
<dbReference type="PANTHER" id="PTHR43398:SF1">
    <property type="entry name" value="DOLICHOL-PHOSPHATE MANNOSYLTRANSFERASE SUBUNIT 1"/>
    <property type="match status" value="1"/>
</dbReference>
<dbReference type="Pfam" id="PF00535">
    <property type="entry name" value="Glycos_transf_2"/>
    <property type="match status" value="1"/>
</dbReference>
<dbReference type="Gene3D" id="3.90.550.10">
    <property type="entry name" value="Spore Coat Polysaccharide Biosynthesis Protein SpsA, Chain A"/>
    <property type="match status" value="1"/>
</dbReference>
<evidence type="ECO:0000313" key="6">
    <source>
        <dbReference type="Proteomes" id="UP000034543"/>
    </source>
</evidence>
<dbReference type="Proteomes" id="UP000034543">
    <property type="component" value="Unassembled WGS sequence"/>
</dbReference>
<evidence type="ECO:0000313" key="5">
    <source>
        <dbReference type="EMBL" id="KKS85877.1"/>
    </source>
</evidence>
<reference evidence="5 6" key="1">
    <citation type="journal article" date="2015" name="Nature">
        <title>rRNA introns, odd ribosomes, and small enigmatic genomes across a large radiation of phyla.</title>
        <authorList>
            <person name="Brown C.T."/>
            <person name="Hug L.A."/>
            <person name="Thomas B.C."/>
            <person name="Sharon I."/>
            <person name="Castelle C.J."/>
            <person name="Singh A."/>
            <person name="Wilkins M.J."/>
            <person name="Williams K.H."/>
            <person name="Banfield J.F."/>
        </authorList>
    </citation>
    <scope>NUCLEOTIDE SEQUENCE [LARGE SCALE GENOMIC DNA]</scope>
</reference>
<feature type="domain" description="Glycosyltransferase 2-like" evidence="4">
    <location>
        <begin position="4"/>
        <end position="175"/>
    </location>
</feature>
<evidence type="ECO:0000259" key="4">
    <source>
        <dbReference type="Pfam" id="PF00535"/>
    </source>
</evidence>
<dbReference type="EMBL" id="LCFB01000004">
    <property type="protein sequence ID" value="KKS85877.1"/>
    <property type="molecule type" value="Genomic_DNA"/>
</dbReference>
<dbReference type="InterPro" id="IPR029044">
    <property type="entry name" value="Nucleotide-diphossugar_trans"/>
</dbReference>